<dbReference type="AlphaFoldDB" id="B6Q650"/>
<feature type="region of interest" description="Disordered" evidence="1">
    <location>
        <begin position="471"/>
        <end position="624"/>
    </location>
</feature>
<proteinExistence type="predicted"/>
<name>B6Q650_TALMQ</name>
<dbReference type="PROSITE" id="PS50076">
    <property type="entry name" value="DNAJ_2"/>
    <property type="match status" value="1"/>
</dbReference>
<keyword evidence="4" id="KW-1185">Reference proteome</keyword>
<dbReference type="GO" id="GO:0031072">
    <property type="term" value="F:heat shock protein binding"/>
    <property type="evidence" value="ECO:0007669"/>
    <property type="project" value="TreeGrafter"/>
</dbReference>
<dbReference type="InterPro" id="IPR018253">
    <property type="entry name" value="DnaJ_domain_CS"/>
</dbReference>
<dbReference type="GO" id="GO:0005634">
    <property type="term" value="C:nucleus"/>
    <property type="evidence" value="ECO:0007669"/>
    <property type="project" value="TreeGrafter"/>
</dbReference>
<evidence type="ECO:0000256" key="1">
    <source>
        <dbReference type="SAM" id="MobiDB-lite"/>
    </source>
</evidence>
<sequence>MSINIPDFDPYTVLGVDKDAPSSAIKSAYRKLVLKCHPDKIQDEALRATAVIEFQKLQESYEILSDEGRRQLYDQEIYLNKLRKETAAQKAYASRECRDGQMYEERVPAGAAFFNSSDEHLYTEEPISYSQKYADGSKRPHTKATEERKKAKGPSVYTYTTTRPAKQSDRDHVKAAHYDRARTRTKERRRDASDKYERTAPGFDSESDDAYSDLEREQVHYRTKVEVETRYSSPRESVPPRRKTDTTSSYSPKHHRSHGSSASSDSEDGHDDYTSYSASKLDGQEEWAKKYIGRTTDPVIRPHSSRHAGYEDRERRHSETPRYSGRSSHSYKESVHVETSSPRTTRRSYERLDSPERGNERGYDYERAYERERDRDRDRDRDRRWERELDRELDRRERERERGRTVPSLSTAASQKVPSSTRAPPTITRSATAPYPSRSRREASNRSESKGPLSGIVTGLASMVVDGFAGDAKVSSRSSTGRGVSRARGVSRPRGTEKNDSGYSSGPSTPEMPQNASAKIKQYKIVETSDRTKVETVDVYPSPPPPPPPPVPSSSSRSERPRERSTAPRPKTTTRTKTYTYEPEIITRQPASASPKTSSAGRHLYGEIRPEILDGHRYTRPTVA</sequence>
<dbReference type="CDD" id="cd06257">
    <property type="entry name" value="DnaJ"/>
    <property type="match status" value="1"/>
</dbReference>
<feature type="compositionally biased region" description="Basic and acidic residues" evidence="1">
    <location>
        <begin position="439"/>
        <end position="449"/>
    </location>
</feature>
<dbReference type="GO" id="GO:0005737">
    <property type="term" value="C:cytoplasm"/>
    <property type="evidence" value="ECO:0007669"/>
    <property type="project" value="TreeGrafter"/>
</dbReference>
<feature type="compositionally biased region" description="Polar residues" evidence="1">
    <location>
        <begin position="407"/>
        <end position="431"/>
    </location>
</feature>
<gene>
    <name evidence="3" type="ORF">PMAA_024170</name>
</gene>
<feature type="compositionally biased region" description="Basic and acidic residues" evidence="1">
    <location>
        <begin position="135"/>
        <end position="149"/>
    </location>
</feature>
<feature type="compositionally biased region" description="Low complexity" evidence="1">
    <location>
        <begin position="475"/>
        <end position="493"/>
    </location>
</feature>
<dbReference type="PRINTS" id="PR00625">
    <property type="entry name" value="JDOMAIN"/>
</dbReference>
<dbReference type="InterPro" id="IPR052594">
    <property type="entry name" value="J_domain-containing_protein"/>
</dbReference>
<evidence type="ECO:0000313" key="4">
    <source>
        <dbReference type="Proteomes" id="UP000001294"/>
    </source>
</evidence>
<dbReference type="PhylomeDB" id="B6Q650"/>
<feature type="compositionally biased region" description="Basic and acidic residues" evidence="1">
    <location>
        <begin position="166"/>
        <end position="198"/>
    </location>
</feature>
<reference evidence="4" key="1">
    <citation type="journal article" date="2015" name="Genome Announc.">
        <title>Genome sequence of the AIDS-associated pathogen Penicillium marneffei (ATCC18224) and its near taxonomic relative Talaromyces stipitatus (ATCC10500).</title>
        <authorList>
            <person name="Nierman W.C."/>
            <person name="Fedorova-Abrams N.D."/>
            <person name="Andrianopoulos A."/>
        </authorList>
    </citation>
    <scope>NUCLEOTIDE SEQUENCE [LARGE SCALE GENOMIC DNA]</scope>
    <source>
        <strain evidence="4">ATCC 18224 / CBS 334.59 / QM 7333</strain>
    </source>
</reference>
<feature type="compositionally biased region" description="Pro residues" evidence="1">
    <location>
        <begin position="541"/>
        <end position="552"/>
    </location>
</feature>
<dbReference type="OrthoDB" id="10250354at2759"/>
<dbReference type="SUPFAM" id="SSF46565">
    <property type="entry name" value="Chaperone J-domain"/>
    <property type="match status" value="1"/>
</dbReference>
<dbReference type="VEuPathDB" id="FungiDB:PMAA_024170"/>
<feature type="compositionally biased region" description="Basic and acidic residues" evidence="1">
    <location>
        <begin position="308"/>
        <end position="320"/>
    </location>
</feature>
<feature type="compositionally biased region" description="Basic and acidic residues" evidence="1">
    <location>
        <begin position="527"/>
        <end position="536"/>
    </location>
</feature>
<dbReference type="PANTHER" id="PTHR44144:SF1">
    <property type="entry name" value="DNAJ HOMOLOG SUBFAMILY C MEMBER 9"/>
    <property type="match status" value="1"/>
</dbReference>
<dbReference type="Gene3D" id="1.10.287.110">
    <property type="entry name" value="DnaJ domain"/>
    <property type="match status" value="1"/>
</dbReference>
<feature type="compositionally biased region" description="Polar residues" evidence="1">
    <location>
        <begin position="501"/>
        <end position="517"/>
    </location>
</feature>
<feature type="compositionally biased region" description="Polar residues" evidence="1">
    <location>
        <begin position="589"/>
        <end position="600"/>
    </location>
</feature>
<organism evidence="3 4">
    <name type="scientific">Talaromyces marneffei (strain ATCC 18224 / CBS 334.59 / QM 7333)</name>
    <name type="common">Penicillium marneffei</name>
    <dbReference type="NCBI Taxonomy" id="441960"/>
    <lineage>
        <taxon>Eukaryota</taxon>
        <taxon>Fungi</taxon>
        <taxon>Dikarya</taxon>
        <taxon>Ascomycota</taxon>
        <taxon>Pezizomycotina</taxon>
        <taxon>Eurotiomycetes</taxon>
        <taxon>Eurotiomycetidae</taxon>
        <taxon>Eurotiales</taxon>
        <taxon>Trichocomaceae</taxon>
        <taxon>Talaromyces</taxon>
        <taxon>Talaromyces sect. Talaromyces</taxon>
    </lineage>
</organism>
<accession>B6Q650</accession>
<feature type="compositionally biased region" description="Basic and acidic residues" evidence="1">
    <location>
        <begin position="604"/>
        <end position="617"/>
    </location>
</feature>
<dbReference type="Pfam" id="PF00226">
    <property type="entry name" value="DnaJ"/>
    <property type="match status" value="1"/>
</dbReference>
<evidence type="ECO:0000259" key="2">
    <source>
        <dbReference type="PROSITE" id="PS50076"/>
    </source>
</evidence>
<feature type="compositionally biased region" description="Low complexity" evidence="1">
    <location>
        <begin position="567"/>
        <end position="584"/>
    </location>
</feature>
<dbReference type="SMART" id="SM00271">
    <property type="entry name" value="DnaJ"/>
    <property type="match status" value="1"/>
</dbReference>
<dbReference type="PANTHER" id="PTHR44144">
    <property type="entry name" value="DNAJ HOMOLOG SUBFAMILY C MEMBER 9"/>
    <property type="match status" value="1"/>
</dbReference>
<evidence type="ECO:0000313" key="3">
    <source>
        <dbReference type="EMBL" id="EEA27545.1"/>
    </source>
</evidence>
<feature type="region of interest" description="Disordered" evidence="1">
    <location>
        <begin position="132"/>
        <end position="455"/>
    </location>
</feature>
<dbReference type="PROSITE" id="PS00636">
    <property type="entry name" value="DNAJ_1"/>
    <property type="match status" value="1"/>
</dbReference>
<feature type="compositionally biased region" description="Basic and acidic residues" evidence="1">
    <location>
        <begin position="347"/>
        <end position="404"/>
    </location>
</feature>
<dbReference type="HOGENOM" id="CLU_023189_1_0_1"/>
<feature type="compositionally biased region" description="Basic and acidic residues" evidence="1">
    <location>
        <begin position="213"/>
        <end position="229"/>
    </location>
</feature>
<dbReference type="Proteomes" id="UP000001294">
    <property type="component" value="Unassembled WGS sequence"/>
</dbReference>
<dbReference type="EMBL" id="DS995899">
    <property type="protein sequence ID" value="EEA27545.1"/>
    <property type="molecule type" value="Genomic_DNA"/>
</dbReference>
<dbReference type="InterPro" id="IPR036869">
    <property type="entry name" value="J_dom_sf"/>
</dbReference>
<protein>
    <submittedName>
        <fullName evidence="3">DnaJ domain protein</fullName>
    </submittedName>
</protein>
<dbReference type="InterPro" id="IPR001623">
    <property type="entry name" value="DnaJ_domain"/>
</dbReference>
<feature type="domain" description="J" evidence="2">
    <location>
        <begin position="9"/>
        <end position="77"/>
    </location>
</feature>
<feature type="compositionally biased region" description="Basic and acidic residues" evidence="1">
    <location>
        <begin position="557"/>
        <end position="566"/>
    </location>
</feature>